<dbReference type="InterPro" id="IPR008250">
    <property type="entry name" value="ATPase_P-typ_transduc_dom_A_sf"/>
</dbReference>
<dbReference type="FunFam" id="3.40.50.1000:FF:000144">
    <property type="entry name" value="copper-transporting ATPase 1 isoform X2"/>
    <property type="match status" value="1"/>
</dbReference>
<dbReference type="NCBIfam" id="TIGR01494">
    <property type="entry name" value="ATPase_P-type"/>
    <property type="match status" value="2"/>
</dbReference>
<dbReference type="Pfam" id="PF00690">
    <property type="entry name" value="Cation_ATPase_N"/>
    <property type="match status" value="1"/>
</dbReference>
<name>A0A1X4NL10_9RHOB</name>
<dbReference type="GO" id="GO:0140581">
    <property type="term" value="F:P-type monovalent copper transporter activity"/>
    <property type="evidence" value="ECO:0007669"/>
    <property type="project" value="UniProtKB-EC"/>
</dbReference>
<evidence type="ECO:0000256" key="9">
    <source>
        <dbReference type="ARBA" id="ARBA00022840"/>
    </source>
</evidence>
<dbReference type="PROSITE" id="PS00154">
    <property type="entry name" value="ATPASE_E1_E2"/>
    <property type="match status" value="1"/>
</dbReference>
<evidence type="ECO:0000313" key="20">
    <source>
        <dbReference type="Proteomes" id="UP000193926"/>
    </source>
</evidence>
<dbReference type="PRINTS" id="PR00120">
    <property type="entry name" value="HATPASE"/>
</dbReference>
<gene>
    <name evidence="19" type="ORF">MGEO_10635</name>
</gene>
<dbReference type="SUPFAM" id="SSF56784">
    <property type="entry name" value="HAD-like"/>
    <property type="match status" value="1"/>
</dbReference>
<dbReference type="Gene3D" id="2.70.150.10">
    <property type="entry name" value="Calcium-transporting ATPase, cytoplasmic transduction domain A"/>
    <property type="match status" value="1"/>
</dbReference>
<dbReference type="InterPro" id="IPR018303">
    <property type="entry name" value="ATPase_P-typ_P_site"/>
</dbReference>
<keyword evidence="10" id="KW-0460">Magnesium</keyword>
<dbReference type="InterPro" id="IPR006068">
    <property type="entry name" value="ATPase_P-typ_cation-transptr_C"/>
</dbReference>
<dbReference type="InterPro" id="IPR036412">
    <property type="entry name" value="HAD-like_sf"/>
</dbReference>
<evidence type="ECO:0000256" key="6">
    <source>
        <dbReference type="ARBA" id="ARBA00022723"/>
    </source>
</evidence>
<evidence type="ECO:0000256" key="7">
    <source>
        <dbReference type="ARBA" id="ARBA00022741"/>
    </source>
</evidence>
<feature type="transmembrane region" description="Helical" evidence="17">
    <location>
        <begin position="79"/>
        <end position="98"/>
    </location>
</feature>
<dbReference type="InterPro" id="IPR059000">
    <property type="entry name" value="ATPase_P-type_domA"/>
</dbReference>
<evidence type="ECO:0000313" key="19">
    <source>
        <dbReference type="EMBL" id="OSQ50887.1"/>
    </source>
</evidence>
<feature type="transmembrane region" description="Helical" evidence="17">
    <location>
        <begin position="751"/>
        <end position="777"/>
    </location>
</feature>
<dbReference type="GO" id="GO:0005524">
    <property type="term" value="F:ATP binding"/>
    <property type="evidence" value="ECO:0007669"/>
    <property type="project" value="UniProtKB-KW"/>
</dbReference>
<dbReference type="Gene3D" id="1.20.1110.10">
    <property type="entry name" value="Calcium-transporting ATPase, transmembrane domain"/>
    <property type="match status" value="1"/>
</dbReference>
<reference evidence="19 20" key="1">
    <citation type="submission" date="2014-03" db="EMBL/GenBank/DDBJ databases">
        <title>The draft genome sequence of Marivita geojedonensis KCTC 23882.</title>
        <authorList>
            <person name="Lai Q."/>
            <person name="Shao Z."/>
        </authorList>
    </citation>
    <scope>NUCLEOTIDE SEQUENCE [LARGE SCALE GENOMIC DNA]</scope>
    <source>
        <strain evidence="19 20">DPG-138</strain>
    </source>
</reference>
<evidence type="ECO:0000259" key="18">
    <source>
        <dbReference type="SMART" id="SM00831"/>
    </source>
</evidence>
<evidence type="ECO:0000256" key="11">
    <source>
        <dbReference type="ARBA" id="ARBA00022967"/>
    </source>
</evidence>
<evidence type="ECO:0000256" key="8">
    <source>
        <dbReference type="ARBA" id="ARBA00022796"/>
    </source>
</evidence>
<keyword evidence="14" id="KW-0406">Ion transport</keyword>
<evidence type="ECO:0000256" key="14">
    <source>
        <dbReference type="ARBA" id="ARBA00023065"/>
    </source>
</evidence>
<keyword evidence="6" id="KW-0479">Metal-binding</keyword>
<dbReference type="OrthoDB" id="9807843at2"/>
<evidence type="ECO:0000256" key="15">
    <source>
        <dbReference type="ARBA" id="ARBA00023136"/>
    </source>
</evidence>
<proteinExistence type="predicted"/>
<feature type="transmembrane region" description="Helical" evidence="17">
    <location>
        <begin position="854"/>
        <end position="874"/>
    </location>
</feature>
<dbReference type="EMBL" id="JFKC01000008">
    <property type="protein sequence ID" value="OSQ50887.1"/>
    <property type="molecule type" value="Genomic_DNA"/>
</dbReference>
<dbReference type="InterPro" id="IPR044492">
    <property type="entry name" value="P_typ_ATPase_HD_dom"/>
</dbReference>
<evidence type="ECO:0000256" key="3">
    <source>
        <dbReference type="ARBA" id="ARBA00022448"/>
    </source>
</evidence>
<dbReference type="STRING" id="1123756.MGEO_10635"/>
<feature type="transmembrane region" description="Helical" evidence="17">
    <location>
        <begin position="711"/>
        <end position="730"/>
    </location>
</feature>
<dbReference type="AlphaFoldDB" id="A0A1X4NL10"/>
<keyword evidence="9" id="KW-0067">ATP-binding</keyword>
<feature type="domain" description="Cation-transporting P-type ATPase N-terminal" evidence="18">
    <location>
        <begin position="4"/>
        <end position="78"/>
    </location>
</feature>
<dbReference type="SMART" id="SM00831">
    <property type="entry name" value="Cation_ATPase_N"/>
    <property type="match status" value="1"/>
</dbReference>
<feature type="transmembrane region" description="Helical" evidence="17">
    <location>
        <begin position="51"/>
        <end position="73"/>
    </location>
</feature>
<feature type="transmembrane region" description="Helical" evidence="17">
    <location>
        <begin position="246"/>
        <end position="264"/>
    </location>
</feature>
<feature type="transmembrane region" description="Helical" evidence="17">
    <location>
        <begin position="783"/>
        <end position="801"/>
    </location>
</feature>
<dbReference type="SFLD" id="SFLDG00002">
    <property type="entry name" value="C1.7:_P-type_atpase_like"/>
    <property type="match status" value="1"/>
</dbReference>
<dbReference type="SUPFAM" id="SSF81665">
    <property type="entry name" value="Calcium ATPase, transmembrane domain M"/>
    <property type="match status" value="1"/>
</dbReference>
<keyword evidence="12 17" id="KW-1133">Transmembrane helix</keyword>
<evidence type="ECO:0000256" key="16">
    <source>
        <dbReference type="ARBA" id="ARBA00049289"/>
    </source>
</evidence>
<dbReference type="InterPro" id="IPR001757">
    <property type="entry name" value="P_typ_ATPase"/>
</dbReference>
<dbReference type="SFLD" id="SFLDS00003">
    <property type="entry name" value="Haloacid_Dehalogenase"/>
    <property type="match status" value="1"/>
</dbReference>
<keyword evidence="4" id="KW-0597">Phosphoprotein</keyword>
<keyword evidence="5 17" id="KW-0812">Transmembrane</keyword>
<sequence>MVENPHSQTADDVAARLQVDPRTGLTEQDATARQKSFGPNLLQRQKTKSSLAILLHQFKGIIVWLLGGAAVFSGFLGDYIEAFAIVLVLLINALIGFVTELRAARSMEALYAISEVSARVRRSGKILEIHARDLVPGDIVLLEPGDIASADMRISSCTNLHCDESTMTGESVPVSKSPEPVADDALLGERTSMVFKGTSVTQGAGEAIVSSIGMETEIGQITHMIHTAEDDALPLERRLDKLGHRLVGLTLGLVFATVILGLFRDQDMAIMIQTGVALAVAAIPEGLPIVATLCLARGMLRMARRNALVNRLSSVETLGSTTMILTDKTGTLTENRMEVVRYILSDGPVETSDLAPANKSESDSLNWALCVSACCNSADTSSSANSAPNGDPMELAMLQVAQSAGFDAHSDCGFTGDAIVHPFDPKRLMMATIHKTRTGVVTLVKGAPEAVFGACTQIHSKNHPVPFDTKEHDRWLDLLGSETAKGLRCLALAVKEPDSAESDPYTDLHLVGLVCLADPIREEVPKAIAACRDAGIDVVMITGDHPETAAAIAREAGIAGPDSTVITGRDLRGFDPESTDNDMADRIGKAHVFARVSPANKLDIVTYHQLQGRIIAMTGDGVNDAPALKKADIGVAMGKRGTQVARDASDIVLLDDAFDTIVAAIAQGRIIFANIRKFVVYLMSCNVSEVMVVGLALGLGMPTPLLPLQILFLNLVTDVFPAFALGLSRGDDSVMRASPRDPTEPIVTRALWFRITWLGLAIAFSTLGAFATALFHLQIGSDKAITVAFLTIALAQLWNVFNVRDRNGGLLLNEVSRNSYVWLAFAVCLVLVFTAIWFAPLSQVFKLPSPGVDGFALAFAASLCPLLFGQVLLARSRI</sequence>
<dbReference type="SUPFAM" id="SSF81653">
    <property type="entry name" value="Calcium ATPase, transduction domain A"/>
    <property type="match status" value="1"/>
</dbReference>
<dbReference type="EC" id="7.2.2.8" evidence="2"/>
<accession>A0A1X4NL10</accession>
<dbReference type="GO" id="GO:0046872">
    <property type="term" value="F:metal ion binding"/>
    <property type="evidence" value="ECO:0007669"/>
    <property type="project" value="UniProtKB-KW"/>
</dbReference>
<dbReference type="Pfam" id="PF13246">
    <property type="entry name" value="Cation_ATPase"/>
    <property type="match status" value="1"/>
</dbReference>
<feature type="transmembrane region" description="Helical" evidence="17">
    <location>
        <begin position="821"/>
        <end position="842"/>
    </location>
</feature>
<feature type="transmembrane region" description="Helical" evidence="17">
    <location>
        <begin position="678"/>
        <end position="699"/>
    </location>
</feature>
<protein>
    <recommendedName>
        <fullName evidence="2">P-type Cu(+) transporter</fullName>
        <ecNumber evidence="2">7.2.2.8</ecNumber>
    </recommendedName>
</protein>
<dbReference type="InterPro" id="IPR004014">
    <property type="entry name" value="ATPase_P-typ_cation-transptr_N"/>
</dbReference>
<evidence type="ECO:0000256" key="4">
    <source>
        <dbReference type="ARBA" id="ARBA00022553"/>
    </source>
</evidence>
<keyword evidence="3" id="KW-0813">Transport</keyword>
<dbReference type="GO" id="GO:0012505">
    <property type="term" value="C:endomembrane system"/>
    <property type="evidence" value="ECO:0007669"/>
    <property type="project" value="UniProtKB-SubCell"/>
</dbReference>
<dbReference type="InterPro" id="IPR023299">
    <property type="entry name" value="ATPase_P-typ_cyto_dom_N"/>
</dbReference>
<evidence type="ECO:0000256" key="13">
    <source>
        <dbReference type="ARBA" id="ARBA00023008"/>
    </source>
</evidence>
<evidence type="ECO:0000256" key="1">
    <source>
        <dbReference type="ARBA" id="ARBA00004127"/>
    </source>
</evidence>
<keyword evidence="13" id="KW-0186">Copper</keyword>
<dbReference type="InterPro" id="IPR023214">
    <property type="entry name" value="HAD_sf"/>
</dbReference>
<keyword evidence="20" id="KW-1185">Reference proteome</keyword>
<feature type="transmembrane region" description="Helical" evidence="17">
    <location>
        <begin position="270"/>
        <end position="296"/>
    </location>
</feature>
<keyword evidence="7" id="KW-0547">Nucleotide-binding</keyword>
<dbReference type="Gene3D" id="3.40.50.1000">
    <property type="entry name" value="HAD superfamily/HAD-like"/>
    <property type="match status" value="1"/>
</dbReference>
<dbReference type="Gene3D" id="3.40.1110.10">
    <property type="entry name" value="Calcium-transporting ATPase, cytoplasmic domain N"/>
    <property type="match status" value="1"/>
</dbReference>
<comment type="caution">
    <text evidence="19">The sequence shown here is derived from an EMBL/GenBank/DDBJ whole genome shotgun (WGS) entry which is preliminary data.</text>
</comment>
<keyword evidence="15 17" id="KW-0472">Membrane</keyword>
<evidence type="ECO:0000256" key="5">
    <source>
        <dbReference type="ARBA" id="ARBA00022692"/>
    </source>
</evidence>
<dbReference type="FunFam" id="2.70.150.10:FF:000160">
    <property type="entry name" value="Sarcoplasmic/endoplasmic reticulum calcium ATPase 1"/>
    <property type="match status" value="1"/>
</dbReference>
<dbReference type="Pfam" id="PF00122">
    <property type="entry name" value="E1-E2_ATPase"/>
    <property type="match status" value="1"/>
</dbReference>
<dbReference type="InterPro" id="IPR023298">
    <property type="entry name" value="ATPase_P-typ_TM_dom_sf"/>
</dbReference>
<dbReference type="GO" id="GO:0016020">
    <property type="term" value="C:membrane"/>
    <property type="evidence" value="ECO:0007669"/>
    <property type="project" value="InterPro"/>
</dbReference>
<keyword evidence="8" id="KW-0187">Copper transport</keyword>
<dbReference type="SUPFAM" id="SSF81660">
    <property type="entry name" value="Metal cation-transporting ATPase, ATP-binding domain N"/>
    <property type="match status" value="1"/>
</dbReference>
<evidence type="ECO:0000256" key="17">
    <source>
        <dbReference type="SAM" id="Phobius"/>
    </source>
</evidence>
<dbReference type="SFLD" id="SFLDF00027">
    <property type="entry name" value="p-type_atpase"/>
    <property type="match status" value="1"/>
</dbReference>
<evidence type="ECO:0000256" key="2">
    <source>
        <dbReference type="ARBA" id="ARBA00012517"/>
    </source>
</evidence>
<organism evidence="19 20">
    <name type="scientific">Marivita geojedonensis</name>
    <dbReference type="NCBI Taxonomy" id="1123756"/>
    <lineage>
        <taxon>Bacteria</taxon>
        <taxon>Pseudomonadati</taxon>
        <taxon>Pseudomonadota</taxon>
        <taxon>Alphaproteobacteria</taxon>
        <taxon>Rhodobacterales</taxon>
        <taxon>Roseobacteraceae</taxon>
        <taxon>Marivita</taxon>
    </lineage>
</organism>
<evidence type="ECO:0000256" key="12">
    <source>
        <dbReference type="ARBA" id="ARBA00022989"/>
    </source>
</evidence>
<dbReference type="PANTHER" id="PTHR42861">
    <property type="entry name" value="CALCIUM-TRANSPORTING ATPASE"/>
    <property type="match status" value="1"/>
</dbReference>
<dbReference type="RefSeq" id="WP_085637030.1">
    <property type="nucleotide sequence ID" value="NZ_JFKC01000008.1"/>
</dbReference>
<dbReference type="GO" id="GO:0016887">
    <property type="term" value="F:ATP hydrolysis activity"/>
    <property type="evidence" value="ECO:0007669"/>
    <property type="project" value="InterPro"/>
</dbReference>
<comment type="catalytic activity">
    <reaction evidence="16">
        <text>Cu(+)(in) + ATP + H2O = Cu(+)(out) + ADP + phosphate + H(+)</text>
        <dbReference type="Rhea" id="RHEA:25792"/>
        <dbReference type="ChEBI" id="CHEBI:15377"/>
        <dbReference type="ChEBI" id="CHEBI:15378"/>
        <dbReference type="ChEBI" id="CHEBI:30616"/>
        <dbReference type="ChEBI" id="CHEBI:43474"/>
        <dbReference type="ChEBI" id="CHEBI:49552"/>
        <dbReference type="ChEBI" id="CHEBI:456216"/>
        <dbReference type="EC" id="7.2.2.8"/>
    </reaction>
</comment>
<comment type="subcellular location">
    <subcellularLocation>
        <location evidence="1">Endomembrane system</location>
        <topology evidence="1">Multi-pass membrane protein</topology>
    </subcellularLocation>
</comment>
<keyword evidence="11" id="KW-1278">Translocase</keyword>
<dbReference type="Pfam" id="PF00689">
    <property type="entry name" value="Cation_ATPase_C"/>
    <property type="match status" value="1"/>
</dbReference>
<dbReference type="Proteomes" id="UP000193926">
    <property type="component" value="Unassembled WGS sequence"/>
</dbReference>
<evidence type="ECO:0000256" key="10">
    <source>
        <dbReference type="ARBA" id="ARBA00022842"/>
    </source>
</evidence>
<dbReference type="PRINTS" id="PR00119">
    <property type="entry name" value="CATATPASE"/>
</dbReference>